<proteinExistence type="predicted"/>
<dbReference type="Pfam" id="PF04325">
    <property type="entry name" value="DUF465"/>
    <property type="match status" value="1"/>
</dbReference>
<dbReference type="RefSeq" id="WP_111740745.1">
    <property type="nucleotide sequence ID" value="NZ_LR698987.1"/>
</dbReference>
<dbReference type="OrthoDB" id="5616367at2"/>
<dbReference type="AlphaFoldDB" id="A0A2X4UPD4"/>
<protein>
    <submittedName>
        <fullName evidence="1">Uncharacterized protein conserved in bacteria</fullName>
    </submittedName>
</protein>
<dbReference type="EMBL" id="LS483470">
    <property type="protein sequence ID" value="SQI41697.1"/>
    <property type="molecule type" value="Genomic_DNA"/>
</dbReference>
<keyword evidence="2" id="KW-1185">Reference proteome</keyword>
<dbReference type="NCBIfam" id="NF008505">
    <property type="entry name" value="PRK11415.1"/>
    <property type="match status" value="1"/>
</dbReference>
<gene>
    <name evidence="1" type="ORF">NCTC12151_02276</name>
</gene>
<sequence length="75" mass="8846">MFPEYRTLISHLKTVHPRFHSLFEKHNTLDHEIIRLESQGGSSLSDKISQLKKEKLRIKDELYRILKEQDTAAEA</sequence>
<dbReference type="InterPro" id="IPR038444">
    <property type="entry name" value="DUF465_sf"/>
</dbReference>
<dbReference type="Gene3D" id="6.10.280.50">
    <property type="match status" value="1"/>
</dbReference>
<organism evidence="1 2">
    <name type="scientific">Leminorella richardii</name>
    <dbReference type="NCBI Taxonomy" id="158841"/>
    <lineage>
        <taxon>Bacteria</taxon>
        <taxon>Pseudomonadati</taxon>
        <taxon>Pseudomonadota</taxon>
        <taxon>Gammaproteobacteria</taxon>
        <taxon>Enterobacterales</taxon>
        <taxon>Budviciaceae</taxon>
        <taxon>Leminorella</taxon>
    </lineage>
</organism>
<dbReference type="InterPro" id="IPR007420">
    <property type="entry name" value="DUF465"/>
</dbReference>
<evidence type="ECO:0000313" key="2">
    <source>
        <dbReference type="Proteomes" id="UP000249005"/>
    </source>
</evidence>
<reference evidence="1 2" key="1">
    <citation type="submission" date="2018-06" db="EMBL/GenBank/DDBJ databases">
        <authorList>
            <consortium name="Pathogen Informatics"/>
            <person name="Doyle S."/>
        </authorList>
    </citation>
    <scope>NUCLEOTIDE SEQUENCE [LARGE SCALE GENOMIC DNA]</scope>
    <source>
        <strain evidence="1 2">NCTC12151</strain>
    </source>
</reference>
<name>A0A2X4UPD4_9GAMM</name>
<dbReference type="KEGG" id="lri:NCTC12151_02276"/>
<dbReference type="Proteomes" id="UP000249005">
    <property type="component" value="Chromosome 1"/>
</dbReference>
<evidence type="ECO:0000313" key="1">
    <source>
        <dbReference type="EMBL" id="SQI41697.1"/>
    </source>
</evidence>
<accession>A0A2X4UPD4</accession>